<protein>
    <submittedName>
        <fullName evidence="1">Uncharacterized protein</fullName>
    </submittedName>
</protein>
<organism evidence="1 2">
    <name type="scientific">Eretmocerus hayati</name>
    <dbReference type="NCBI Taxonomy" id="131215"/>
    <lineage>
        <taxon>Eukaryota</taxon>
        <taxon>Metazoa</taxon>
        <taxon>Ecdysozoa</taxon>
        <taxon>Arthropoda</taxon>
        <taxon>Hexapoda</taxon>
        <taxon>Insecta</taxon>
        <taxon>Pterygota</taxon>
        <taxon>Neoptera</taxon>
        <taxon>Endopterygota</taxon>
        <taxon>Hymenoptera</taxon>
        <taxon>Apocrita</taxon>
        <taxon>Proctotrupomorpha</taxon>
        <taxon>Chalcidoidea</taxon>
        <taxon>Aphelinidae</taxon>
        <taxon>Aphelininae</taxon>
        <taxon>Eretmocerus</taxon>
    </lineage>
</organism>
<gene>
    <name evidence="1" type="ORF">QAD02_021309</name>
</gene>
<evidence type="ECO:0000313" key="1">
    <source>
        <dbReference type="EMBL" id="KAJ8685516.1"/>
    </source>
</evidence>
<name>A0ACC2PRB6_9HYME</name>
<proteinExistence type="predicted"/>
<reference evidence="1" key="1">
    <citation type="submission" date="2023-04" db="EMBL/GenBank/DDBJ databases">
        <title>A chromosome-level genome assembly of the parasitoid wasp Eretmocerus hayati.</title>
        <authorList>
            <person name="Zhong Y."/>
            <person name="Liu S."/>
            <person name="Liu Y."/>
        </authorList>
    </citation>
    <scope>NUCLEOTIDE SEQUENCE</scope>
    <source>
        <strain evidence="1">ZJU_SS_LIU_2023</strain>
    </source>
</reference>
<dbReference type="EMBL" id="CM056741">
    <property type="protein sequence ID" value="KAJ8685516.1"/>
    <property type="molecule type" value="Genomic_DNA"/>
</dbReference>
<dbReference type="Proteomes" id="UP001239111">
    <property type="component" value="Chromosome 1"/>
</dbReference>
<comment type="caution">
    <text evidence="1">The sequence shown here is derived from an EMBL/GenBank/DDBJ whole genome shotgun (WGS) entry which is preliminary data.</text>
</comment>
<keyword evidence="2" id="KW-1185">Reference proteome</keyword>
<sequence length="145" mass="16254">MPHMRWLNLVEISQGFQDHDNEVDVAKLLKEHVKSGSGGRKDFRSPTPEIENYLLLAAGLHRLAQGEGPRIEQILPQASTQLQVLEVTVRDALNHVTEDYASIVARAKRCIKDCIKDTKDSFPDSVVSPAPKHSTDLKPDTEEQF</sequence>
<accession>A0ACC2PRB6</accession>
<evidence type="ECO:0000313" key="2">
    <source>
        <dbReference type="Proteomes" id="UP001239111"/>
    </source>
</evidence>